<organism evidence="1 2">
    <name type="scientific">Clostridium subterminale</name>
    <dbReference type="NCBI Taxonomy" id="1550"/>
    <lineage>
        <taxon>Bacteria</taxon>
        <taxon>Bacillati</taxon>
        <taxon>Bacillota</taxon>
        <taxon>Clostridia</taxon>
        <taxon>Eubacteriales</taxon>
        <taxon>Clostridiaceae</taxon>
        <taxon>Clostridium</taxon>
    </lineage>
</organism>
<protein>
    <submittedName>
        <fullName evidence="1">Uncharacterized protein</fullName>
    </submittedName>
</protein>
<gene>
    <name evidence="1" type="ORF">GCM10008908_35100</name>
</gene>
<keyword evidence="2" id="KW-1185">Reference proteome</keyword>
<evidence type="ECO:0000313" key="2">
    <source>
        <dbReference type="Proteomes" id="UP001501047"/>
    </source>
</evidence>
<dbReference type="RefSeq" id="WP_343827840.1">
    <property type="nucleotide sequence ID" value="NZ_BAAACI010000008.1"/>
</dbReference>
<accession>A0ABN1KXN0</accession>
<dbReference type="EMBL" id="BAAACI010000008">
    <property type="protein sequence ID" value="GAA0778341.1"/>
    <property type="molecule type" value="Genomic_DNA"/>
</dbReference>
<name>A0ABN1KXN0_CLOSU</name>
<reference evidence="1 2" key="1">
    <citation type="journal article" date="2019" name="Int. J. Syst. Evol. Microbiol.">
        <title>The Global Catalogue of Microorganisms (GCM) 10K type strain sequencing project: providing services to taxonomists for standard genome sequencing and annotation.</title>
        <authorList>
            <consortium name="The Broad Institute Genomics Platform"/>
            <consortium name="The Broad Institute Genome Sequencing Center for Infectious Disease"/>
            <person name="Wu L."/>
            <person name="Ma J."/>
        </authorList>
    </citation>
    <scope>NUCLEOTIDE SEQUENCE [LARGE SCALE GENOMIC DNA]</scope>
    <source>
        <strain evidence="1 2">JCM 1417</strain>
    </source>
</reference>
<dbReference type="Proteomes" id="UP001501047">
    <property type="component" value="Unassembled WGS sequence"/>
</dbReference>
<comment type="caution">
    <text evidence="1">The sequence shown here is derived from an EMBL/GenBank/DDBJ whole genome shotgun (WGS) entry which is preliminary data.</text>
</comment>
<sequence>MMKDGRPYSTENGYIDAALITDHPQQEIDAVFNWIAENICPRKTPLLSHTSYGIKHTLESDTGIYLTNNEFKDAMLSCGYTPVNPNELNWSYCISKRSLAFDPKARKK</sequence>
<proteinExistence type="predicted"/>
<evidence type="ECO:0000313" key="1">
    <source>
        <dbReference type="EMBL" id="GAA0778341.1"/>
    </source>
</evidence>